<dbReference type="Proteomes" id="UP000036987">
    <property type="component" value="Unassembled WGS sequence"/>
</dbReference>
<keyword evidence="3" id="KW-1185">Reference proteome</keyword>
<gene>
    <name evidence="2" type="ORF">ZOSMA_199G00180</name>
</gene>
<dbReference type="AlphaFoldDB" id="A0A0K9PNN1"/>
<protein>
    <submittedName>
        <fullName evidence="2">Uncharacterized protein</fullName>
    </submittedName>
</protein>
<feature type="compositionally biased region" description="Basic and acidic residues" evidence="1">
    <location>
        <begin position="1"/>
        <end position="76"/>
    </location>
</feature>
<evidence type="ECO:0000313" key="3">
    <source>
        <dbReference type="Proteomes" id="UP000036987"/>
    </source>
</evidence>
<comment type="caution">
    <text evidence="2">The sequence shown here is derived from an EMBL/GenBank/DDBJ whole genome shotgun (WGS) entry which is preliminary data.</text>
</comment>
<reference evidence="3" key="1">
    <citation type="journal article" date="2016" name="Nature">
        <title>The genome of the seagrass Zostera marina reveals angiosperm adaptation to the sea.</title>
        <authorList>
            <person name="Olsen J.L."/>
            <person name="Rouze P."/>
            <person name="Verhelst B."/>
            <person name="Lin Y.-C."/>
            <person name="Bayer T."/>
            <person name="Collen J."/>
            <person name="Dattolo E."/>
            <person name="De Paoli E."/>
            <person name="Dittami S."/>
            <person name="Maumus F."/>
            <person name="Michel G."/>
            <person name="Kersting A."/>
            <person name="Lauritano C."/>
            <person name="Lohaus R."/>
            <person name="Toepel M."/>
            <person name="Tonon T."/>
            <person name="Vanneste K."/>
            <person name="Amirebrahimi M."/>
            <person name="Brakel J."/>
            <person name="Bostroem C."/>
            <person name="Chovatia M."/>
            <person name="Grimwood J."/>
            <person name="Jenkins J.W."/>
            <person name="Jueterbock A."/>
            <person name="Mraz A."/>
            <person name="Stam W.T."/>
            <person name="Tice H."/>
            <person name="Bornberg-Bauer E."/>
            <person name="Green P.J."/>
            <person name="Pearson G.A."/>
            <person name="Procaccini G."/>
            <person name="Duarte C.M."/>
            <person name="Schmutz J."/>
            <person name="Reusch T.B.H."/>
            <person name="Van de Peer Y."/>
        </authorList>
    </citation>
    <scope>NUCLEOTIDE SEQUENCE [LARGE SCALE GENOMIC DNA]</scope>
    <source>
        <strain evidence="3">cv. Finnish</strain>
    </source>
</reference>
<dbReference type="EMBL" id="LFYR01000727">
    <property type="protein sequence ID" value="KMZ70581.1"/>
    <property type="molecule type" value="Genomic_DNA"/>
</dbReference>
<proteinExistence type="predicted"/>
<evidence type="ECO:0000313" key="2">
    <source>
        <dbReference type="EMBL" id="KMZ70581.1"/>
    </source>
</evidence>
<accession>A0A0K9PNN1</accession>
<name>A0A0K9PNN1_ZOSMR</name>
<sequence length="179" mass="20230">MANMENKIEGYTDENKENEEIKENNKIKDDMDGINEESKDFREDPEKISKAKNHISKEIRVTEEIKEMERNNENKGKLIKGGVNCDGASEGSSDGDEESDSGSESYLTICREEFEKSENIKGIRSMICVHGAFLVLWEEGYFSAAEVDRYIKIMMDCKAESIICSSAIQNSGRSSSNWS</sequence>
<feature type="region of interest" description="Disordered" evidence="1">
    <location>
        <begin position="1"/>
        <end position="104"/>
    </location>
</feature>
<organism evidence="2 3">
    <name type="scientific">Zostera marina</name>
    <name type="common">Eelgrass</name>
    <dbReference type="NCBI Taxonomy" id="29655"/>
    <lineage>
        <taxon>Eukaryota</taxon>
        <taxon>Viridiplantae</taxon>
        <taxon>Streptophyta</taxon>
        <taxon>Embryophyta</taxon>
        <taxon>Tracheophyta</taxon>
        <taxon>Spermatophyta</taxon>
        <taxon>Magnoliopsida</taxon>
        <taxon>Liliopsida</taxon>
        <taxon>Zosteraceae</taxon>
        <taxon>Zostera</taxon>
    </lineage>
</organism>
<evidence type="ECO:0000256" key="1">
    <source>
        <dbReference type="SAM" id="MobiDB-lite"/>
    </source>
</evidence>